<keyword evidence="1" id="KW-0732">Signal</keyword>
<dbReference type="GeneID" id="106178750"/>
<dbReference type="KEGG" id="lak:106178750"/>
<evidence type="ECO:0000256" key="1">
    <source>
        <dbReference type="SAM" id="SignalP"/>
    </source>
</evidence>
<dbReference type="OrthoDB" id="6139572at2759"/>
<sequence>MMVQWGLFVCLSAVCISAAAAGKVVTADSLFAPRREVGIVTSSQVDEASGLAASRRHPNVLYTHNDHGGKPDVIVLNATTGKRLATWTIRGVQNEDWEDLAMVPCPDNGWCLLIGDIGDQGTNTIYRIKEPDVIRTETLNVDASLKYSWNEDESESLLTDPQGEMYLVTKVDAGQRPKVYNVPKIGWGSPNPVRLSNGVTLPITSVKNGPLGGDISPDGSEILVKTREAVYYWRKQDGDTYENTMRQTPQSLPYTREPQGEAICWSPSGNGYYTLSEGLDQPLYFYARL</sequence>
<accession>A0A1S3K511</accession>
<dbReference type="Proteomes" id="UP000085678">
    <property type="component" value="Unplaced"/>
</dbReference>
<protein>
    <submittedName>
        <fullName evidence="3">Uncharacterized protein LOC106178750</fullName>
    </submittedName>
</protein>
<name>A0A1S3K511_LINAN</name>
<reference evidence="3" key="1">
    <citation type="submission" date="2025-08" db="UniProtKB">
        <authorList>
            <consortium name="RefSeq"/>
        </authorList>
    </citation>
    <scope>IDENTIFICATION</scope>
    <source>
        <tissue evidence="3">Gonads</tissue>
    </source>
</reference>
<dbReference type="SUPFAM" id="SSF50969">
    <property type="entry name" value="YVTN repeat-like/Quinoprotein amine dehydrogenase"/>
    <property type="match status" value="1"/>
</dbReference>
<feature type="signal peptide" evidence="1">
    <location>
        <begin position="1"/>
        <end position="21"/>
    </location>
</feature>
<feature type="chain" id="PRO_5010259084" evidence="1">
    <location>
        <begin position="22"/>
        <end position="289"/>
    </location>
</feature>
<evidence type="ECO:0000313" key="2">
    <source>
        <dbReference type="Proteomes" id="UP000085678"/>
    </source>
</evidence>
<organism evidence="2 3">
    <name type="scientific">Lingula anatina</name>
    <name type="common">Brachiopod</name>
    <name type="synonym">Lingula unguis</name>
    <dbReference type="NCBI Taxonomy" id="7574"/>
    <lineage>
        <taxon>Eukaryota</taxon>
        <taxon>Metazoa</taxon>
        <taxon>Spiralia</taxon>
        <taxon>Lophotrochozoa</taxon>
        <taxon>Brachiopoda</taxon>
        <taxon>Linguliformea</taxon>
        <taxon>Lingulata</taxon>
        <taxon>Lingulida</taxon>
        <taxon>Linguloidea</taxon>
        <taxon>Lingulidae</taxon>
        <taxon>Lingula</taxon>
    </lineage>
</organism>
<keyword evidence="2" id="KW-1185">Reference proteome</keyword>
<dbReference type="RefSeq" id="XP_013417509.1">
    <property type="nucleotide sequence ID" value="XM_013562055.1"/>
</dbReference>
<dbReference type="AlphaFoldDB" id="A0A1S3K511"/>
<dbReference type="InParanoid" id="A0A1S3K511"/>
<gene>
    <name evidence="3" type="primary">LOC106178750</name>
</gene>
<dbReference type="InterPro" id="IPR011044">
    <property type="entry name" value="Quino_amine_DH_bsu"/>
</dbReference>
<evidence type="ECO:0000313" key="3">
    <source>
        <dbReference type="RefSeq" id="XP_013417509.1"/>
    </source>
</evidence>
<proteinExistence type="predicted"/>